<reference evidence="1 2" key="1">
    <citation type="submission" date="2018-10" db="EMBL/GenBank/DDBJ databases">
        <authorList>
            <person name="Criscuolo A."/>
        </authorList>
    </citation>
    <scope>NUCLEOTIDE SEQUENCE [LARGE SCALE GENOMIC DNA]</scope>
    <source>
        <strain evidence="1">DnA1</strain>
    </source>
</reference>
<dbReference type="RefSeq" id="WP_124080103.1">
    <property type="nucleotide sequence ID" value="NZ_UWPJ01000022.1"/>
</dbReference>
<proteinExistence type="predicted"/>
<dbReference type="EMBL" id="UWPJ01000022">
    <property type="protein sequence ID" value="VCU70588.1"/>
    <property type="molecule type" value="Genomic_DNA"/>
</dbReference>
<accession>A0A3P4B4M5</accession>
<protein>
    <recommendedName>
        <fullName evidence="3">DUF1640 domain-containing protein</fullName>
    </recommendedName>
</protein>
<evidence type="ECO:0000313" key="1">
    <source>
        <dbReference type="EMBL" id="VCU70588.1"/>
    </source>
</evidence>
<evidence type="ECO:0008006" key="3">
    <source>
        <dbReference type="Google" id="ProtNLM"/>
    </source>
</evidence>
<dbReference type="AlphaFoldDB" id="A0A3P4B4M5"/>
<sequence>MTAALTFDTLQYSKRLQQAGMAAPLAEAQAEALAHVLGASTGDLLTHADGERIEASLKGELRLLEQRMTIKLGSLLVVAVGVMAVLDKLL</sequence>
<gene>
    <name evidence="1" type="ORF">PIGHUM_02664</name>
</gene>
<organism evidence="1 2">
    <name type="scientific">Pigmentiphaga humi</name>
    <dbReference type="NCBI Taxonomy" id="2478468"/>
    <lineage>
        <taxon>Bacteria</taxon>
        <taxon>Pseudomonadati</taxon>
        <taxon>Pseudomonadota</taxon>
        <taxon>Betaproteobacteria</taxon>
        <taxon>Burkholderiales</taxon>
        <taxon>Alcaligenaceae</taxon>
        <taxon>Pigmentiphaga</taxon>
    </lineage>
</organism>
<dbReference type="OrthoDB" id="8781184at2"/>
<keyword evidence="2" id="KW-1185">Reference proteome</keyword>
<dbReference type="Proteomes" id="UP000277294">
    <property type="component" value="Unassembled WGS sequence"/>
</dbReference>
<evidence type="ECO:0000313" key="2">
    <source>
        <dbReference type="Proteomes" id="UP000277294"/>
    </source>
</evidence>
<name>A0A3P4B4M5_9BURK</name>